<gene>
    <name evidence="1" type="ORF">BACCIP111895_04903</name>
</gene>
<protein>
    <recommendedName>
        <fullName evidence="3">IS110 family transposase</fullName>
    </recommendedName>
</protein>
<reference evidence="1" key="1">
    <citation type="submission" date="2022-04" db="EMBL/GenBank/DDBJ databases">
        <authorList>
            <person name="Criscuolo A."/>
        </authorList>
    </citation>
    <scope>NUCLEOTIDE SEQUENCE</scope>
    <source>
        <strain evidence="1">CIP111895</strain>
    </source>
</reference>
<accession>A0ABN8KUZ3</accession>
<evidence type="ECO:0000313" key="2">
    <source>
        <dbReference type="Proteomes" id="UP000838308"/>
    </source>
</evidence>
<organism evidence="1 2">
    <name type="scientific">Neobacillus rhizosphaerae</name>
    <dbReference type="NCBI Taxonomy" id="2880965"/>
    <lineage>
        <taxon>Bacteria</taxon>
        <taxon>Bacillati</taxon>
        <taxon>Bacillota</taxon>
        <taxon>Bacilli</taxon>
        <taxon>Bacillales</taxon>
        <taxon>Bacillaceae</taxon>
        <taxon>Neobacillus</taxon>
    </lineage>
</organism>
<evidence type="ECO:0008006" key="3">
    <source>
        <dbReference type="Google" id="ProtNLM"/>
    </source>
</evidence>
<dbReference type="RefSeq" id="WP_248737885.1">
    <property type="nucleotide sequence ID" value="NZ_CALBWS010000068.1"/>
</dbReference>
<comment type="caution">
    <text evidence="1">The sequence shown here is derived from an EMBL/GenBank/DDBJ whole genome shotgun (WGS) entry which is preliminary data.</text>
</comment>
<dbReference type="Proteomes" id="UP000838308">
    <property type="component" value="Unassembled WGS sequence"/>
</dbReference>
<dbReference type="EMBL" id="CALBWS010000068">
    <property type="protein sequence ID" value="CAH2717676.1"/>
    <property type="molecule type" value="Genomic_DNA"/>
</dbReference>
<name>A0ABN8KUZ3_9BACI</name>
<proteinExistence type="predicted"/>
<sequence>MAVECALSINKQNNRITAHRKRIAKRQGKKKAVVASAHLILTIAYNILKTGIPYQELGPDYAKKPVKDKELLMINYLKKMGYEITQSDQQSA</sequence>
<evidence type="ECO:0000313" key="1">
    <source>
        <dbReference type="EMBL" id="CAH2717676.1"/>
    </source>
</evidence>
<keyword evidence="2" id="KW-1185">Reference proteome</keyword>